<feature type="transmembrane region" description="Helical" evidence="2">
    <location>
        <begin position="109"/>
        <end position="128"/>
    </location>
</feature>
<dbReference type="GeneID" id="35396581"/>
<dbReference type="HOGENOM" id="CLU_1489133_0_0_1"/>
<proteinExistence type="predicted"/>
<sequence>MTEISEKAAAATSSSNPSRPSSSSHSGSGSTDKDAVRPHMKSSSDPDNENLDLTKADSAVIVPPKAENIEDHYRHLPPDEAEVLRRQVVSPEVKQGVAVLYRYASRNDILIILISSICSIAGGAALLMNRRVDNCVFSAQSSGAILSVSQHITGNLRITQIKKFHSVESMFLVNALIIPLP</sequence>
<keyword evidence="2" id="KW-0472">Membrane</keyword>
<evidence type="ECO:0000256" key="2">
    <source>
        <dbReference type="SAM" id="Phobius"/>
    </source>
</evidence>
<dbReference type="EMBL" id="HF679025">
    <property type="protein sequence ID" value="CCT66102.1"/>
    <property type="molecule type" value="Genomic_DNA"/>
</dbReference>
<gene>
    <name evidence="3" type="ORF">FFUJ_03099</name>
</gene>
<dbReference type="AlphaFoldDB" id="S0DXK3"/>
<accession>S0DXK3</accession>
<evidence type="ECO:0000256" key="1">
    <source>
        <dbReference type="SAM" id="MobiDB-lite"/>
    </source>
</evidence>
<keyword evidence="2" id="KW-0812">Transmembrane</keyword>
<reference evidence="4" key="1">
    <citation type="journal article" date="2013" name="PLoS Pathog.">
        <title>Deciphering the cryptic genome: genome-wide analyses of the rice pathogen Fusarium fujikuroi reveal complex regulation of secondary metabolism and novel metabolites.</title>
        <authorList>
            <person name="Wiemann P."/>
            <person name="Sieber C.M."/>
            <person name="von Bargen K.W."/>
            <person name="Studt L."/>
            <person name="Niehaus E.M."/>
            <person name="Espino J.J."/>
            <person name="Huss K."/>
            <person name="Michielse C.B."/>
            <person name="Albermann S."/>
            <person name="Wagner D."/>
            <person name="Bergner S.V."/>
            <person name="Connolly L.R."/>
            <person name="Fischer A."/>
            <person name="Reuter G."/>
            <person name="Kleigrewe K."/>
            <person name="Bald T."/>
            <person name="Wingfield B.D."/>
            <person name="Ophir R."/>
            <person name="Freeman S."/>
            <person name="Hippler M."/>
            <person name="Smith K.M."/>
            <person name="Brown D.W."/>
            <person name="Proctor R.H."/>
            <person name="Munsterkotter M."/>
            <person name="Freitag M."/>
            <person name="Humpf H.U."/>
            <person name="Guldener U."/>
            <person name="Tudzynski B."/>
        </authorList>
    </citation>
    <scope>NUCLEOTIDE SEQUENCE [LARGE SCALE GENOMIC DNA]</scope>
    <source>
        <strain evidence="4">CBS 195.34 / IMI 58289 / NRRL A-6831</strain>
    </source>
</reference>
<evidence type="ECO:0000313" key="4">
    <source>
        <dbReference type="Proteomes" id="UP000016800"/>
    </source>
</evidence>
<feature type="compositionally biased region" description="Low complexity" evidence="1">
    <location>
        <begin position="13"/>
        <end position="30"/>
    </location>
</feature>
<dbReference type="RefSeq" id="XP_023428183.1">
    <property type="nucleotide sequence ID" value="XM_023574909.1"/>
</dbReference>
<feature type="region of interest" description="Disordered" evidence="1">
    <location>
        <begin position="1"/>
        <end position="57"/>
    </location>
</feature>
<dbReference type="VEuPathDB" id="FungiDB:FFUJ_03099"/>
<keyword evidence="4" id="KW-1185">Reference proteome</keyword>
<dbReference type="Proteomes" id="UP000016800">
    <property type="component" value="Chromosome III"/>
</dbReference>
<evidence type="ECO:0000313" key="3">
    <source>
        <dbReference type="EMBL" id="CCT66102.1"/>
    </source>
</evidence>
<organism evidence="3 4">
    <name type="scientific">Gibberella fujikuroi (strain CBS 195.34 / IMI 58289 / NRRL A-6831)</name>
    <name type="common">Bakanae and foot rot disease fungus</name>
    <name type="synonym">Fusarium fujikuroi</name>
    <dbReference type="NCBI Taxonomy" id="1279085"/>
    <lineage>
        <taxon>Eukaryota</taxon>
        <taxon>Fungi</taxon>
        <taxon>Dikarya</taxon>
        <taxon>Ascomycota</taxon>
        <taxon>Pezizomycotina</taxon>
        <taxon>Sordariomycetes</taxon>
        <taxon>Hypocreomycetidae</taxon>
        <taxon>Hypocreales</taxon>
        <taxon>Nectriaceae</taxon>
        <taxon>Fusarium</taxon>
        <taxon>Fusarium fujikuroi species complex</taxon>
    </lineage>
</organism>
<name>S0DXK3_GIBF5</name>
<dbReference type="STRING" id="1279085.S0DXK3"/>
<protein>
    <submittedName>
        <fullName evidence="3">Related to multidrug resistance protein</fullName>
    </submittedName>
</protein>
<keyword evidence="2" id="KW-1133">Transmembrane helix</keyword>